<dbReference type="Gene3D" id="1.20.58.320">
    <property type="entry name" value="TPR-like"/>
    <property type="match status" value="1"/>
</dbReference>
<accession>A0A0R0BLU4</accession>
<evidence type="ECO:0000313" key="1">
    <source>
        <dbReference type="EMBL" id="KRG58285.1"/>
    </source>
</evidence>
<organism evidence="1 2">
    <name type="scientific">Stenotrophomonas koreensis</name>
    <dbReference type="NCBI Taxonomy" id="266128"/>
    <lineage>
        <taxon>Bacteria</taxon>
        <taxon>Pseudomonadati</taxon>
        <taxon>Pseudomonadota</taxon>
        <taxon>Gammaproteobacteria</taxon>
        <taxon>Lysobacterales</taxon>
        <taxon>Lysobacteraceae</taxon>
        <taxon>Stenotrophomonas</taxon>
    </lineage>
</organism>
<dbReference type="RefSeq" id="WP_057665085.1">
    <property type="nucleotide sequence ID" value="NZ_LDJH01000011.1"/>
</dbReference>
<dbReference type="PATRIC" id="fig|266128.3.peg.144"/>
<dbReference type="Gene3D" id="1.25.40.10">
    <property type="entry name" value="Tetratricopeptide repeat domain"/>
    <property type="match status" value="1"/>
</dbReference>
<comment type="caution">
    <text evidence="1">The sequence shown here is derived from an EMBL/GenBank/DDBJ whole genome shotgun (WGS) entry which is preliminary data.</text>
</comment>
<reference evidence="1 2" key="1">
    <citation type="submission" date="2015-05" db="EMBL/GenBank/DDBJ databases">
        <title>Genome sequencing and analysis of members of genus Stenotrophomonas.</title>
        <authorList>
            <person name="Patil P.P."/>
            <person name="Midha S."/>
            <person name="Patil P.B."/>
        </authorList>
    </citation>
    <scope>NUCLEOTIDE SEQUENCE [LARGE SCALE GENOMIC DNA]</scope>
    <source>
        <strain evidence="1 2">DSM 17805</strain>
    </source>
</reference>
<dbReference type="Proteomes" id="UP000051254">
    <property type="component" value="Unassembled WGS sequence"/>
</dbReference>
<gene>
    <name evidence="1" type="ORF">ABB25_06395</name>
</gene>
<proteinExistence type="predicted"/>
<dbReference type="AlphaFoldDB" id="A0A0R0BLU4"/>
<dbReference type="STRING" id="266128.ABB25_06395"/>
<dbReference type="Pfam" id="PF06041">
    <property type="entry name" value="DUF924"/>
    <property type="match status" value="1"/>
</dbReference>
<sequence>MPSSITSPEQFLDYWFNVLEPSQWWTKDDALDRALRDRFLSTLEAAARCELYGWRTDAQGRLAEIIVLDQLSRNLYRNDPRAYAQDPLALGLAQEAIALGHDQQLNPVQRRFLYMPYMHSESARIHVVAEKLFGALDLPEVQDYELRHKLIIDRFGRYPHRNQVLNRPSTPEELAFLKTPGSSF</sequence>
<protein>
    <submittedName>
        <fullName evidence="1">Membrane protein</fullName>
    </submittedName>
</protein>
<dbReference type="SUPFAM" id="SSF48452">
    <property type="entry name" value="TPR-like"/>
    <property type="match status" value="1"/>
</dbReference>
<dbReference type="InterPro" id="IPR010323">
    <property type="entry name" value="DUF924"/>
</dbReference>
<dbReference type="InterPro" id="IPR011990">
    <property type="entry name" value="TPR-like_helical_dom_sf"/>
</dbReference>
<keyword evidence="2" id="KW-1185">Reference proteome</keyword>
<evidence type="ECO:0000313" key="2">
    <source>
        <dbReference type="Proteomes" id="UP000051254"/>
    </source>
</evidence>
<name>A0A0R0BLU4_9GAMM</name>
<dbReference type="EMBL" id="LDJH01000011">
    <property type="protein sequence ID" value="KRG58285.1"/>
    <property type="molecule type" value="Genomic_DNA"/>
</dbReference>
<dbReference type="OrthoDB" id="7593450at2"/>